<dbReference type="Gene3D" id="1.10.10.2840">
    <property type="entry name" value="PucR C-terminal helix-turn-helix domain"/>
    <property type="match status" value="1"/>
</dbReference>
<dbReference type="InterPro" id="IPR025736">
    <property type="entry name" value="PucR_C-HTH_dom"/>
</dbReference>
<evidence type="ECO:0000313" key="4">
    <source>
        <dbReference type="Proteomes" id="UP001597506"/>
    </source>
</evidence>
<dbReference type="InterPro" id="IPR042070">
    <property type="entry name" value="PucR_C-HTH_sf"/>
</dbReference>
<dbReference type="Pfam" id="PF13556">
    <property type="entry name" value="HTH_30"/>
    <property type="match status" value="1"/>
</dbReference>
<proteinExistence type="predicted"/>
<reference evidence="4" key="1">
    <citation type="journal article" date="2019" name="Int. J. Syst. Evol. Microbiol.">
        <title>The Global Catalogue of Microorganisms (GCM) 10K type strain sequencing project: providing services to taxonomists for standard genome sequencing and annotation.</title>
        <authorList>
            <consortium name="The Broad Institute Genomics Platform"/>
            <consortium name="The Broad Institute Genome Sequencing Center for Infectious Disease"/>
            <person name="Wu L."/>
            <person name="Ma J."/>
        </authorList>
    </citation>
    <scope>NUCLEOTIDE SEQUENCE [LARGE SCALE GENOMIC DNA]</scope>
    <source>
        <strain evidence="4">KCTC 3913</strain>
    </source>
</reference>
<keyword evidence="4" id="KW-1185">Reference proteome</keyword>
<evidence type="ECO:0000259" key="2">
    <source>
        <dbReference type="Pfam" id="PF13556"/>
    </source>
</evidence>
<accession>A0ABW5RUQ6</accession>
<name>A0ABW5RUQ6_9BACI</name>
<dbReference type="InterPro" id="IPR051448">
    <property type="entry name" value="CdaR-like_regulators"/>
</dbReference>
<comment type="caution">
    <text evidence="3">The sequence shown here is derived from an EMBL/GenBank/DDBJ whole genome shotgun (WGS) entry which is preliminary data.</text>
</comment>
<organism evidence="3 4">
    <name type="scientific">Bacillus seohaeanensis</name>
    <dbReference type="NCBI Taxonomy" id="284580"/>
    <lineage>
        <taxon>Bacteria</taxon>
        <taxon>Bacillati</taxon>
        <taxon>Bacillota</taxon>
        <taxon>Bacilli</taxon>
        <taxon>Bacillales</taxon>
        <taxon>Bacillaceae</taxon>
        <taxon>Bacillus</taxon>
    </lineage>
</organism>
<dbReference type="RefSeq" id="WP_377936904.1">
    <property type="nucleotide sequence ID" value="NZ_JBHUMF010000031.1"/>
</dbReference>
<protein>
    <submittedName>
        <fullName evidence="3">PucR family transcriptional regulator</fullName>
    </submittedName>
</protein>
<feature type="domain" description="Purine catabolism PurC-like" evidence="1">
    <location>
        <begin position="11"/>
        <end position="128"/>
    </location>
</feature>
<gene>
    <name evidence="3" type="ORF">ACFSUL_15795</name>
</gene>
<dbReference type="EMBL" id="JBHUMF010000031">
    <property type="protein sequence ID" value="MFD2682202.1"/>
    <property type="molecule type" value="Genomic_DNA"/>
</dbReference>
<dbReference type="InterPro" id="IPR012914">
    <property type="entry name" value="PucR_dom"/>
</dbReference>
<dbReference type="Pfam" id="PF07905">
    <property type="entry name" value="PucR"/>
    <property type="match status" value="1"/>
</dbReference>
<sequence length="535" mass="62314">MKQNFHLTVKDILSRKNFEHARIIAGNKGVNRPVKWVHVVEVTTIKNLLNGNELILSTGVAWKKEETFLSLFKQLIDCGAAGLCIEIRTNITTIPDSIIELAEKHSFPIIVFEQEVPFVCITQDIHASLINQQYEMISNLERYGQSLNKKLLHIENYKDILRYLHEELNVTVLFQLKDHSLEVVPGVTGKNKKLLSELKEEKSKQIASSKVVLFGQEYAEVFMYHPDYSFGEYELLLLDRTSTALAQYLLRELYVSEKKRAENSKWLSSWLQGKQTAETISTYLSKINSASSINGGVVCICSHEILTESENLDLTYFILVSRNIFEQQGFVVLTENQKDRLTYILLNIRRTSDWKERLTAAFERIKESELLKSKTSPAIFFSAGTFQNDLMRIHQSYETAEQTFSLYKKLNKEETYYFYEDLHLYRFISLLDSQVDMQETAENFFSSLIQYDQQTSGHLFETLEVYLNCHGSKKETAKKLFIVRQTLYHRLKKIEELLGEDFMSPEKRVTIEFLLFAYKYLQNPNDVKEYQTRKA</sequence>
<dbReference type="PANTHER" id="PTHR33744">
    <property type="entry name" value="CARBOHYDRATE DIACID REGULATOR"/>
    <property type="match status" value="1"/>
</dbReference>
<evidence type="ECO:0000313" key="3">
    <source>
        <dbReference type="EMBL" id="MFD2682202.1"/>
    </source>
</evidence>
<dbReference type="Proteomes" id="UP001597506">
    <property type="component" value="Unassembled WGS sequence"/>
</dbReference>
<evidence type="ECO:0000259" key="1">
    <source>
        <dbReference type="Pfam" id="PF07905"/>
    </source>
</evidence>
<feature type="domain" description="PucR C-terminal helix-turn-helix" evidence="2">
    <location>
        <begin position="459"/>
        <end position="513"/>
    </location>
</feature>
<dbReference type="PANTHER" id="PTHR33744:SF7">
    <property type="entry name" value="PUCR FAMILY TRANSCRIPTIONAL REGULATOR"/>
    <property type="match status" value="1"/>
</dbReference>